<dbReference type="EMBL" id="JAOB01000042">
    <property type="protein sequence ID" value="EUA42675.1"/>
    <property type="molecule type" value="Genomic_DNA"/>
</dbReference>
<comment type="caution">
    <text evidence="2">The sequence shown here is derived from an EMBL/GenBank/DDBJ whole genome shotgun (WGS) entry which is preliminary data.</text>
</comment>
<dbReference type="PATRIC" id="fig|1299334.3.peg.4686"/>
<sequence>MSVAQRLRRRPRRNTAHAASCGHPQSRRRPATVPGSGAPM</sequence>
<proteinExistence type="predicted"/>
<reference evidence="2" key="1">
    <citation type="submission" date="2014-01" db="EMBL/GenBank/DDBJ databases">
        <authorList>
            <person name="Brown-Elliot B."/>
            <person name="Wallace R."/>
            <person name="Lenaerts A."/>
            <person name="Ordway D."/>
            <person name="DeGroote M.A."/>
            <person name="Parker T."/>
            <person name="Sizemore C."/>
            <person name="Tallon L.J."/>
            <person name="Sadzewicz L.K."/>
            <person name="Sengamalay N."/>
            <person name="Fraser C.M."/>
            <person name="Hine E."/>
            <person name="Shefchek K.A."/>
            <person name="Das S.P."/>
            <person name="Tettelin H."/>
        </authorList>
    </citation>
    <scope>NUCLEOTIDE SEQUENCE [LARGE SCALE GENOMIC DNA]</scope>
    <source>
        <strain evidence="2">4042</strain>
    </source>
</reference>
<name>X8BHY0_MYCXE</name>
<organism evidence="2">
    <name type="scientific">Mycobacterium xenopi 4042</name>
    <dbReference type="NCBI Taxonomy" id="1299334"/>
    <lineage>
        <taxon>Bacteria</taxon>
        <taxon>Bacillati</taxon>
        <taxon>Actinomycetota</taxon>
        <taxon>Actinomycetes</taxon>
        <taxon>Mycobacteriales</taxon>
        <taxon>Mycobacteriaceae</taxon>
        <taxon>Mycobacterium</taxon>
    </lineage>
</organism>
<evidence type="ECO:0000256" key="1">
    <source>
        <dbReference type="SAM" id="MobiDB-lite"/>
    </source>
</evidence>
<feature type="compositionally biased region" description="Basic residues" evidence="1">
    <location>
        <begin position="1"/>
        <end position="15"/>
    </location>
</feature>
<evidence type="ECO:0000313" key="2">
    <source>
        <dbReference type="EMBL" id="EUA42675.1"/>
    </source>
</evidence>
<gene>
    <name evidence="2" type="ORF">I553_6535</name>
</gene>
<protein>
    <submittedName>
        <fullName evidence="2">Uncharacterized protein</fullName>
    </submittedName>
</protein>
<feature type="region of interest" description="Disordered" evidence="1">
    <location>
        <begin position="1"/>
        <end position="40"/>
    </location>
</feature>
<accession>X8BHY0</accession>
<dbReference type="AlphaFoldDB" id="X8BHY0"/>